<dbReference type="EMBL" id="PTJC01000005">
    <property type="protein sequence ID" value="PPK88361.1"/>
    <property type="molecule type" value="Genomic_DNA"/>
</dbReference>
<dbReference type="InterPro" id="IPR040980">
    <property type="entry name" value="SWI2_SNF2"/>
</dbReference>
<gene>
    <name evidence="12" type="ORF">CLV84_1328</name>
</gene>
<dbReference type="SMART" id="SM00487">
    <property type="entry name" value="DEXDc"/>
    <property type="match status" value="1"/>
</dbReference>
<dbReference type="InterPro" id="IPR051268">
    <property type="entry name" value="Type-I_R_enzyme_R_subunit"/>
</dbReference>
<dbReference type="GO" id="GO:0005524">
    <property type="term" value="F:ATP binding"/>
    <property type="evidence" value="ECO:0007669"/>
    <property type="project" value="UniProtKB-KW"/>
</dbReference>
<comment type="function">
    <text evidence="10">Subunit R is required for both nuclease and ATPase activities, but not for modification.</text>
</comment>
<evidence type="ECO:0000259" key="11">
    <source>
        <dbReference type="PROSITE" id="PS51192"/>
    </source>
</evidence>
<dbReference type="EC" id="3.1.21.3" evidence="10"/>
<comment type="caution">
    <text evidence="12">The sequence shown here is derived from an EMBL/GenBank/DDBJ whole genome shotgun (WGS) entry which is preliminary data.</text>
</comment>
<name>A0A2S6IA35_9BACT</name>
<accession>A0A2S6IA35</accession>
<dbReference type="Pfam" id="PF04313">
    <property type="entry name" value="HSDR_N"/>
    <property type="match status" value="1"/>
</dbReference>
<reference evidence="12 13" key="1">
    <citation type="submission" date="2018-02" db="EMBL/GenBank/DDBJ databases">
        <title>Genomic Encyclopedia of Archaeal and Bacterial Type Strains, Phase II (KMG-II): from individual species to whole genera.</title>
        <authorList>
            <person name="Goeker M."/>
        </authorList>
    </citation>
    <scope>NUCLEOTIDE SEQUENCE [LARGE SCALE GENOMIC DNA]</scope>
    <source>
        <strain evidence="12 13">DSM 29526</strain>
    </source>
</reference>
<evidence type="ECO:0000256" key="7">
    <source>
        <dbReference type="ARBA" id="ARBA00022801"/>
    </source>
</evidence>
<keyword evidence="9 10" id="KW-0238">DNA-binding</keyword>
<keyword evidence="6" id="KW-0255">Endonuclease</keyword>
<dbReference type="NCBIfam" id="TIGR00348">
    <property type="entry name" value="hsdR"/>
    <property type="match status" value="1"/>
</dbReference>
<organism evidence="12 13">
    <name type="scientific">Neolewinella xylanilytica</name>
    <dbReference type="NCBI Taxonomy" id="1514080"/>
    <lineage>
        <taxon>Bacteria</taxon>
        <taxon>Pseudomonadati</taxon>
        <taxon>Bacteroidota</taxon>
        <taxon>Saprospiria</taxon>
        <taxon>Saprospirales</taxon>
        <taxon>Lewinellaceae</taxon>
        <taxon>Neolewinella</taxon>
    </lineage>
</organism>
<comment type="catalytic activity">
    <reaction evidence="1 10">
        <text>Endonucleolytic cleavage of DNA to give random double-stranded fragments with terminal 5'-phosphates, ATP is simultaneously hydrolyzed.</text>
        <dbReference type="EC" id="3.1.21.3"/>
    </reaction>
</comment>
<keyword evidence="5 10" id="KW-0680">Restriction system</keyword>
<dbReference type="Pfam" id="PF18766">
    <property type="entry name" value="SWI2_SNF2"/>
    <property type="match status" value="1"/>
</dbReference>
<dbReference type="Pfam" id="PF12008">
    <property type="entry name" value="EcoR124_C"/>
    <property type="match status" value="1"/>
</dbReference>
<dbReference type="RefSeq" id="WP_104418912.1">
    <property type="nucleotide sequence ID" value="NZ_PTJC01000005.1"/>
</dbReference>
<evidence type="ECO:0000256" key="10">
    <source>
        <dbReference type="RuleBase" id="RU364115"/>
    </source>
</evidence>
<dbReference type="PROSITE" id="PS51192">
    <property type="entry name" value="HELICASE_ATP_BIND_1"/>
    <property type="match status" value="1"/>
</dbReference>
<keyword evidence="8 10" id="KW-0067">ATP-binding</keyword>
<dbReference type="GO" id="GO:0009307">
    <property type="term" value="P:DNA restriction-modification system"/>
    <property type="evidence" value="ECO:0007669"/>
    <property type="project" value="UniProtKB-KW"/>
</dbReference>
<dbReference type="Gene3D" id="1.20.58.910">
    <property type="match status" value="1"/>
</dbReference>
<dbReference type="InterPro" id="IPR007409">
    <property type="entry name" value="Restrct_endonuc_type1_HsdR_N"/>
</dbReference>
<comment type="subunit">
    <text evidence="10">The type I restriction/modification system is composed of three polypeptides R, M and S.</text>
</comment>
<dbReference type="AlphaFoldDB" id="A0A2S6IA35"/>
<protein>
    <recommendedName>
        <fullName evidence="10">Type I restriction enzyme endonuclease subunit</fullName>
        <shortName evidence="10">R protein</shortName>
        <ecNumber evidence="10">3.1.21.3</ecNumber>
    </recommendedName>
</protein>
<dbReference type="CDD" id="cd18030">
    <property type="entry name" value="DEXHc_RE_I_HsdR"/>
    <property type="match status" value="1"/>
</dbReference>
<proteinExistence type="inferred from homology"/>
<evidence type="ECO:0000256" key="1">
    <source>
        <dbReference type="ARBA" id="ARBA00000851"/>
    </source>
</evidence>
<sequence length="955" mass="111201">MPPPSNTTTQPEAVLEELLVQQLSTLGYAKVYLPDEAALFANLKQQLEKHNDLVLSEREFLRVLNHLDKGNVFDRSRTLRDHMQLDRDDGTVAYLQFLNTEHWCQNEYQVTNQISQEGRYANRYDVTLLINGLPLVQIELKRRGMEMKEAFNQINRYQKHSFRAARGLFQYVQIFVISNGVNTKYYANNRRQEFKQTFYWTDADNKLITRLEDFAEAFLEKCHLSKMICKYIVQHNTHKVLMVLRPYQYYAVEAIIDRVKNSRKNGYIWHTTGSGKTLTSFKAAQVLKKLPEVDKVVFVVDRKDLDYQTTREFNEFSKGSVDGTENTSTLVRQFADDTDLIVTTIQKLNTAISGRRYEQRMTHLRDKRVIFIFDECHRSQFGDTHRRIVDFFRGAQLFGFTGTPIFAENAYSGPGGKQTTVTLFEKCLHKYVITNAIKDENVLKFSIEYVGRYRNKENGNDVSLDIDVEAIDTRELLDDERRLKKIVDWIIANHGRKTHDRKFTAIFAVSSVDNLIRYYDLFRERDTAGLRIATIFSYRANEPDKAADGMIGEPDFDDDGPADSHTRDRLEEYIGHYNEQYGTAFTTRDSAKFYSYYKDIGRRIKDRERDNALDRDRVDILLVVNMFLTGFDAKLVNTLYVDKNLRYHGLVQAFSRTNRIIGEVKSQGNIVSFRNLKGATDEAIALFSNPEAKEEILVEPYEVYIERFDEALNELLAIAPNPEAVDRLYSEEEQLAFVQAFRKLIRIDNVLSGFSNYTEDEVAIDSQTFEDFKSKYLDIRDKVRSDHSVEKVSILNDVDFEVELIHRDQINVSYIIRLLATLHTATKPEERQAARQEIDNRLSNEVQLRSKRELIEKFIDRELPKVRKDADMEQEFENYMSGEKQRAIVALAQEENLEERGLQQLINSAVYTGRTASQADVQDIMLVPPRILNRSTILSRIQSRLQQLLEQFYDD</sequence>
<dbReference type="InterPro" id="IPR027417">
    <property type="entry name" value="P-loop_NTPase"/>
</dbReference>
<dbReference type="GO" id="GO:0009035">
    <property type="term" value="F:type I site-specific deoxyribonuclease activity"/>
    <property type="evidence" value="ECO:0007669"/>
    <property type="project" value="UniProtKB-EC"/>
</dbReference>
<dbReference type="PANTHER" id="PTHR30195">
    <property type="entry name" value="TYPE I SITE-SPECIFIC DEOXYRIBONUCLEASE PROTEIN SUBUNIT M AND R"/>
    <property type="match status" value="1"/>
</dbReference>
<dbReference type="Proteomes" id="UP000237662">
    <property type="component" value="Unassembled WGS sequence"/>
</dbReference>
<dbReference type="InterPro" id="IPR004473">
    <property type="entry name" value="Restrct_endonuc_typeI_HsdR"/>
</dbReference>
<evidence type="ECO:0000313" key="12">
    <source>
        <dbReference type="EMBL" id="PPK88361.1"/>
    </source>
</evidence>
<dbReference type="Pfam" id="PF22679">
    <property type="entry name" value="T1R_D3-like"/>
    <property type="match status" value="1"/>
</dbReference>
<dbReference type="CDD" id="cd22332">
    <property type="entry name" value="HsdR_N"/>
    <property type="match status" value="1"/>
</dbReference>
<evidence type="ECO:0000256" key="3">
    <source>
        <dbReference type="ARBA" id="ARBA00022722"/>
    </source>
</evidence>
<dbReference type="CDD" id="cd18800">
    <property type="entry name" value="SF2_C_EcoR124I-like"/>
    <property type="match status" value="1"/>
</dbReference>
<evidence type="ECO:0000256" key="5">
    <source>
        <dbReference type="ARBA" id="ARBA00022747"/>
    </source>
</evidence>
<dbReference type="Gene3D" id="3.40.50.300">
    <property type="entry name" value="P-loop containing nucleotide triphosphate hydrolases"/>
    <property type="match status" value="2"/>
</dbReference>
<comment type="similarity">
    <text evidence="2 10">Belongs to the HsdR family.</text>
</comment>
<keyword evidence="13" id="KW-1185">Reference proteome</keyword>
<dbReference type="PANTHER" id="PTHR30195:SF16">
    <property type="entry name" value="TYPE I RESTRICTION ENZYME ENDONUCLEASE SUBUNIT"/>
    <property type="match status" value="1"/>
</dbReference>
<dbReference type="SUPFAM" id="SSF52540">
    <property type="entry name" value="P-loop containing nucleoside triphosphate hydrolases"/>
    <property type="match status" value="2"/>
</dbReference>
<keyword evidence="3" id="KW-0540">Nuclease</keyword>
<evidence type="ECO:0000256" key="4">
    <source>
        <dbReference type="ARBA" id="ARBA00022741"/>
    </source>
</evidence>
<keyword evidence="7 10" id="KW-0378">Hydrolase</keyword>
<evidence type="ECO:0000256" key="9">
    <source>
        <dbReference type="ARBA" id="ARBA00023125"/>
    </source>
</evidence>
<evidence type="ECO:0000256" key="6">
    <source>
        <dbReference type="ARBA" id="ARBA00022759"/>
    </source>
</evidence>
<feature type="domain" description="Helicase ATP-binding" evidence="11">
    <location>
        <begin position="257"/>
        <end position="405"/>
    </location>
</feature>
<evidence type="ECO:0000256" key="8">
    <source>
        <dbReference type="ARBA" id="ARBA00022840"/>
    </source>
</evidence>
<evidence type="ECO:0000313" key="13">
    <source>
        <dbReference type="Proteomes" id="UP000237662"/>
    </source>
</evidence>
<dbReference type="InterPro" id="IPR055180">
    <property type="entry name" value="HsdR_RecA-like_helicase_dom_2"/>
</dbReference>
<dbReference type="InterPro" id="IPR022625">
    <property type="entry name" value="TypeI_RM_Rsu_C"/>
</dbReference>
<dbReference type="GO" id="GO:0003677">
    <property type="term" value="F:DNA binding"/>
    <property type="evidence" value="ECO:0007669"/>
    <property type="project" value="UniProtKB-KW"/>
</dbReference>
<keyword evidence="4 10" id="KW-0547">Nucleotide-binding</keyword>
<dbReference type="OrthoDB" id="9758243at2"/>
<dbReference type="InterPro" id="IPR014001">
    <property type="entry name" value="Helicase_ATP-bd"/>
</dbReference>
<dbReference type="Gene3D" id="3.90.1570.50">
    <property type="match status" value="1"/>
</dbReference>
<evidence type="ECO:0000256" key="2">
    <source>
        <dbReference type="ARBA" id="ARBA00008598"/>
    </source>
</evidence>